<proteinExistence type="predicted"/>
<sequence>MRILLLQSTQGRSPGLTLPTSLFSIESYIKKTNHVIDNLEEQQSHCRQSQLSPSSSIQLTAKLRAMLREPKRWPEAPTRHTDCLSVLQPLLFDFCLQRSNDSCVKWLKTIRFQLYHLLIQTLKLNPRGIVFASETSWVLCVFNEERFNTIATISIGGTRFRVIERFGSMEKNLPSLRACPFVLVQLQPGMLIVPHRVGVCWIVHVSFGTFEAIHLKIQVFGRALSCG</sequence>
<gene>
    <name evidence="1" type="ORF">Ae201684_018133</name>
</gene>
<evidence type="ECO:0000313" key="2">
    <source>
        <dbReference type="Proteomes" id="UP000481153"/>
    </source>
</evidence>
<comment type="caution">
    <text evidence="1">The sequence shown here is derived from an EMBL/GenBank/DDBJ whole genome shotgun (WGS) entry which is preliminary data.</text>
</comment>
<dbReference type="EMBL" id="VJMJ01000322">
    <property type="protein sequence ID" value="KAF0722814.1"/>
    <property type="molecule type" value="Genomic_DNA"/>
</dbReference>
<keyword evidence="2" id="KW-1185">Reference proteome</keyword>
<dbReference type="AlphaFoldDB" id="A0A6G0W6Z3"/>
<protein>
    <submittedName>
        <fullName evidence="1">Uncharacterized protein</fullName>
    </submittedName>
</protein>
<organism evidence="1 2">
    <name type="scientific">Aphanomyces euteiches</name>
    <dbReference type="NCBI Taxonomy" id="100861"/>
    <lineage>
        <taxon>Eukaryota</taxon>
        <taxon>Sar</taxon>
        <taxon>Stramenopiles</taxon>
        <taxon>Oomycota</taxon>
        <taxon>Saprolegniomycetes</taxon>
        <taxon>Saprolegniales</taxon>
        <taxon>Verrucalvaceae</taxon>
        <taxon>Aphanomyces</taxon>
    </lineage>
</organism>
<accession>A0A6G0W6Z3</accession>
<evidence type="ECO:0000313" key="1">
    <source>
        <dbReference type="EMBL" id="KAF0722814.1"/>
    </source>
</evidence>
<name>A0A6G0W6Z3_9STRA</name>
<reference evidence="1 2" key="1">
    <citation type="submission" date="2019-07" db="EMBL/GenBank/DDBJ databases">
        <title>Genomics analysis of Aphanomyces spp. identifies a new class of oomycete effector associated with host adaptation.</title>
        <authorList>
            <person name="Gaulin E."/>
        </authorList>
    </citation>
    <scope>NUCLEOTIDE SEQUENCE [LARGE SCALE GENOMIC DNA]</scope>
    <source>
        <strain evidence="1 2">ATCC 201684</strain>
    </source>
</reference>
<dbReference type="Proteomes" id="UP000481153">
    <property type="component" value="Unassembled WGS sequence"/>
</dbReference>